<organism evidence="2 3">
    <name type="scientific">Thalassiosira pseudonana</name>
    <name type="common">Marine diatom</name>
    <name type="synonym">Cyclotella nana</name>
    <dbReference type="NCBI Taxonomy" id="35128"/>
    <lineage>
        <taxon>Eukaryota</taxon>
        <taxon>Sar</taxon>
        <taxon>Stramenopiles</taxon>
        <taxon>Ochrophyta</taxon>
        <taxon>Bacillariophyta</taxon>
        <taxon>Coscinodiscophyceae</taxon>
        <taxon>Thalassiosirophycidae</taxon>
        <taxon>Thalassiosirales</taxon>
        <taxon>Thalassiosiraceae</taxon>
        <taxon>Thalassiosira</taxon>
    </lineage>
</organism>
<evidence type="ECO:0000313" key="3">
    <source>
        <dbReference type="Proteomes" id="UP000001449"/>
    </source>
</evidence>
<dbReference type="InParanoid" id="B8LE96"/>
<dbReference type="RefSeq" id="XP_002297373.1">
    <property type="nucleotide sequence ID" value="XM_002297337.1"/>
</dbReference>
<name>B8LE96_THAPS</name>
<dbReference type="Proteomes" id="UP000001449">
    <property type="component" value="Unassembled WGS sequence"/>
</dbReference>
<reference evidence="2 3" key="1">
    <citation type="journal article" date="2004" name="Science">
        <title>The genome of the diatom Thalassiosira pseudonana: ecology, evolution, and metabolism.</title>
        <authorList>
            <person name="Armbrust E.V."/>
            <person name="Berges J.A."/>
            <person name="Bowler C."/>
            <person name="Green B.R."/>
            <person name="Martinez D."/>
            <person name="Putnam N.H."/>
            <person name="Zhou S."/>
            <person name="Allen A.E."/>
            <person name="Apt K.E."/>
            <person name="Bechner M."/>
            <person name="Brzezinski M.A."/>
            <person name="Chaal B.K."/>
            <person name="Chiovitti A."/>
            <person name="Davis A.K."/>
            <person name="Demarest M.S."/>
            <person name="Detter J.C."/>
            <person name="Glavina T."/>
            <person name="Goodstein D."/>
            <person name="Hadi M.Z."/>
            <person name="Hellsten U."/>
            <person name="Hildebrand M."/>
            <person name="Jenkins B.D."/>
            <person name="Jurka J."/>
            <person name="Kapitonov V.V."/>
            <person name="Kroger N."/>
            <person name="Lau W.W."/>
            <person name="Lane T.W."/>
            <person name="Larimer F.W."/>
            <person name="Lippmeier J.C."/>
            <person name="Lucas S."/>
            <person name="Medina M."/>
            <person name="Montsant A."/>
            <person name="Obornik M."/>
            <person name="Parker M.S."/>
            <person name="Palenik B."/>
            <person name="Pazour G.J."/>
            <person name="Richardson P.M."/>
            <person name="Rynearson T.A."/>
            <person name="Saito M.A."/>
            <person name="Schwartz D.C."/>
            <person name="Thamatrakoln K."/>
            <person name="Valentin K."/>
            <person name="Vardi A."/>
            <person name="Wilkerson F.P."/>
            <person name="Rokhsar D.S."/>
        </authorList>
    </citation>
    <scope>NUCLEOTIDE SEQUENCE [LARGE SCALE GENOMIC DNA]</scope>
    <source>
        <strain evidence="2 3">CCMP1335</strain>
    </source>
</reference>
<proteinExistence type="predicted"/>
<evidence type="ECO:0000313" key="2">
    <source>
        <dbReference type="EMBL" id="EED86336.1"/>
    </source>
</evidence>
<keyword evidence="3" id="KW-1185">Reference proteome</keyword>
<feature type="compositionally biased region" description="Acidic residues" evidence="1">
    <location>
        <begin position="32"/>
        <end position="43"/>
    </location>
</feature>
<dbReference type="PaxDb" id="35128-Thapsdraft1815"/>
<dbReference type="AlphaFoldDB" id="B8LE96"/>
<dbReference type="GeneID" id="7447692"/>
<feature type="compositionally biased region" description="Basic residues" evidence="1">
    <location>
        <begin position="66"/>
        <end position="77"/>
    </location>
</feature>
<reference evidence="2 3" key="2">
    <citation type="journal article" date="2008" name="Nature">
        <title>The Phaeodactylum genome reveals the evolutionary history of diatom genomes.</title>
        <authorList>
            <person name="Bowler C."/>
            <person name="Allen A.E."/>
            <person name="Badger J.H."/>
            <person name="Grimwood J."/>
            <person name="Jabbari K."/>
            <person name="Kuo A."/>
            <person name="Maheswari U."/>
            <person name="Martens C."/>
            <person name="Maumus F."/>
            <person name="Otillar R.P."/>
            <person name="Rayko E."/>
            <person name="Salamov A."/>
            <person name="Vandepoele K."/>
            <person name="Beszteri B."/>
            <person name="Gruber A."/>
            <person name="Heijde M."/>
            <person name="Katinka M."/>
            <person name="Mock T."/>
            <person name="Valentin K."/>
            <person name="Verret F."/>
            <person name="Berges J.A."/>
            <person name="Brownlee C."/>
            <person name="Cadoret J.P."/>
            <person name="Chiovitti A."/>
            <person name="Choi C.J."/>
            <person name="Coesel S."/>
            <person name="De Martino A."/>
            <person name="Detter J.C."/>
            <person name="Durkin C."/>
            <person name="Falciatore A."/>
            <person name="Fournet J."/>
            <person name="Haruta M."/>
            <person name="Huysman M.J."/>
            <person name="Jenkins B.D."/>
            <person name="Jiroutova K."/>
            <person name="Jorgensen R.E."/>
            <person name="Joubert Y."/>
            <person name="Kaplan A."/>
            <person name="Kroger N."/>
            <person name="Kroth P.G."/>
            <person name="La Roche J."/>
            <person name="Lindquist E."/>
            <person name="Lommer M."/>
            <person name="Martin-Jezequel V."/>
            <person name="Lopez P.J."/>
            <person name="Lucas S."/>
            <person name="Mangogna M."/>
            <person name="McGinnis K."/>
            <person name="Medlin L.K."/>
            <person name="Montsant A."/>
            <person name="Oudot-Le Secq M.P."/>
            <person name="Napoli C."/>
            <person name="Obornik M."/>
            <person name="Parker M.S."/>
            <person name="Petit J.L."/>
            <person name="Porcel B.M."/>
            <person name="Poulsen N."/>
            <person name="Robison M."/>
            <person name="Rychlewski L."/>
            <person name="Rynearson T.A."/>
            <person name="Schmutz J."/>
            <person name="Shapiro H."/>
            <person name="Siaut M."/>
            <person name="Stanley M."/>
            <person name="Sussman M.R."/>
            <person name="Taylor A.R."/>
            <person name="Vardi A."/>
            <person name="von Dassow P."/>
            <person name="Vyverman W."/>
            <person name="Willis A."/>
            <person name="Wyrwicz L.S."/>
            <person name="Rokhsar D.S."/>
            <person name="Weissenbach J."/>
            <person name="Armbrust E.V."/>
            <person name="Green B.R."/>
            <person name="Van de Peer Y."/>
            <person name="Grigoriev I.V."/>
        </authorList>
    </citation>
    <scope>NUCLEOTIDE SEQUENCE [LARGE SCALE GENOMIC DNA]</scope>
    <source>
        <strain evidence="2 3">CCMP1335</strain>
    </source>
</reference>
<accession>B8LE96</accession>
<dbReference type="EMBL" id="DS999434">
    <property type="protein sequence ID" value="EED86336.1"/>
    <property type="molecule type" value="Genomic_DNA"/>
</dbReference>
<sequence length="195" mass="21497">MGEASSTNSSQHRRSHGHSRHHRRPKSFQEDYMLEFSDEESYDSGDGSTPSHLKGCPPPYDDYQRHHQRQQQHRSRKTAAAANHHEDEASTVQHFRQSAPPNVNAFNSGGNGELISWDDLEDAIYIGLHNSISDINNSVTEKQEWKPTDAVLVQSAGGSFGVASNGGLGTANGDVNEKLLDLPLHLDSQQAELTS</sequence>
<dbReference type="KEGG" id="tps:THAPSDRAFT_bd1815"/>
<evidence type="ECO:0000256" key="1">
    <source>
        <dbReference type="SAM" id="MobiDB-lite"/>
    </source>
</evidence>
<gene>
    <name evidence="2" type="ORF">THAPSDRAFT_bd1815</name>
</gene>
<dbReference type="HOGENOM" id="CLU_1398886_0_0_1"/>
<feature type="compositionally biased region" description="Basic residues" evidence="1">
    <location>
        <begin position="11"/>
        <end position="26"/>
    </location>
</feature>
<protein>
    <submittedName>
        <fullName evidence="2">Uncharacterized protein</fullName>
    </submittedName>
</protein>
<feature type="region of interest" description="Disordered" evidence="1">
    <location>
        <begin position="1"/>
        <end position="94"/>
    </location>
</feature>